<keyword evidence="3" id="KW-1185">Reference proteome</keyword>
<dbReference type="EMBL" id="QXGH01000016">
    <property type="protein sequence ID" value="RHW26734.1"/>
    <property type="molecule type" value="Genomic_DNA"/>
</dbReference>
<dbReference type="InterPro" id="IPR025202">
    <property type="entry name" value="PLD-like_dom"/>
</dbReference>
<evidence type="ECO:0000313" key="2">
    <source>
        <dbReference type="EMBL" id="RHW26734.1"/>
    </source>
</evidence>
<dbReference type="OrthoDB" id="3785182at2"/>
<dbReference type="CDD" id="cd00138">
    <property type="entry name" value="PLDc_SF"/>
    <property type="match status" value="2"/>
</dbReference>
<feature type="domain" description="Phospholipase D-like" evidence="1">
    <location>
        <begin position="111"/>
        <end position="244"/>
    </location>
</feature>
<dbReference type="Proteomes" id="UP000283644">
    <property type="component" value="Unassembled WGS sequence"/>
</dbReference>
<organism evidence="2 3">
    <name type="scientific">Nocardioides immobilis</name>
    <dbReference type="NCBI Taxonomy" id="2049295"/>
    <lineage>
        <taxon>Bacteria</taxon>
        <taxon>Bacillati</taxon>
        <taxon>Actinomycetota</taxon>
        <taxon>Actinomycetes</taxon>
        <taxon>Propionibacteriales</taxon>
        <taxon>Nocardioidaceae</taxon>
        <taxon>Nocardioides</taxon>
    </lineage>
</organism>
<name>A0A417Y2E8_9ACTN</name>
<accession>A0A417Y2E8</accession>
<dbReference type="Gene3D" id="3.30.870.10">
    <property type="entry name" value="Endonuclease Chain A"/>
    <property type="match status" value="2"/>
</dbReference>
<evidence type="ECO:0000313" key="3">
    <source>
        <dbReference type="Proteomes" id="UP000283644"/>
    </source>
</evidence>
<dbReference type="Pfam" id="PF13091">
    <property type="entry name" value="PLDc_2"/>
    <property type="match status" value="1"/>
</dbReference>
<comment type="caution">
    <text evidence="2">The sequence shown here is derived from an EMBL/GenBank/DDBJ whole genome shotgun (WGS) entry which is preliminary data.</text>
</comment>
<reference evidence="2 3" key="1">
    <citation type="submission" date="2018-09" db="EMBL/GenBank/DDBJ databases">
        <title>Genome sequencing of Nocardioides immobilis CCTCC AB 2017083 for comparison to Nocardioides silvaticus.</title>
        <authorList>
            <person name="Li C."/>
            <person name="Wang G."/>
        </authorList>
    </citation>
    <scope>NUCLEOTIDE SEQUENCE [LARGE SCALE GENOMIC DNA]</scope>
    <source>
        <strain evidence="2 3">CCTCC AB 2017083</strain>
    </source>
</reference>
<sequence length="432" mass="47852">MHFPRNACAVRVTARARSRRIHPAAKPSENVIATESPRTLLVAVLVPLVVAAAALHASGAQRGSDSAAVTVEERAAAGFSPPRRAILASDPRHRPHAIAGALARYVDAVPAGEYIKVETYFLGSRITYPALVRAFQRGVHVQVVLNGSTRHRYPQGPRLADVLNADRSDRSWLVFTDLSARGPEGVTSIDHNKVWRFSQVGDRRWVTVVGSYNNTDYSDTHAFSMMWSLALRPVYDALEQTFQESRLDRPAGPNPMREFRGAGWSAYVLPSTIQSPDQDPVMKALRSIPARAGTVVRIAMFTMWDSRGEWIADRLAAMARQGARVTFVAGPLVGRLPQDALRRAGVRIEGGCWPSDGTYVHDKAMSASYDAPGGRRFWTWIGSDNWTTHTMNSDQTVVGIEGRDVHRQYLRHFGVLTDRTDVDPDRCDLFDE</sequence>
<dbReference type="SUPFAM" id="SSF56024">
    <property type="entry name" value="Phospholipase D/nuclease"/>
    <property type="match status" value="2"/>
</dbReference>
<dbReference type="AlphaFoldDB" id="A0A417Y2E8"/>
<proteinExistence type="predicted"/>
<protein>
    <recommendedName>
        <fullName evidence="1">Phospholipase D-like domain-containing protein</fullName>
    </recommendedName>
</protein>
<gene>
    <name evidence="2" type="ORF">D0Z08_13345</name>
</gene>
<evidence type="ECO:0000259" key="1">
    <source>
        <dbReference type="Pfam" id="PF13091"/>
    </source>
</evidence>